<evidence type="ECO:0008006" key="3">
    <source>
        <dbReference type="Google" id="ProtNLM"/>
    </source>
</evidence>
<dbReference type="RefSeq" id="WP_264773624.1">
    <property type="nucleotide sequence ID" value="NZ_JAPDOG010000041.1"/>
</dbReference>
<reference evidence="1 2" key="1">
    <citation type="submission" date="2022-10" db="EMBL/GenBank/DDBJ databases">
        <title>Defluviimonas sp. CAU 1641 isolated from mud.</title>
        <authorList>
            <person name="Kim W."/>
        </authorList>
    </citation>
    <scope>NUCLEOTIDE SEQUENCE [LARGE SCALE GENOMIC DNA]</scope>
    <source>
        <strain evidence="1 2">CAU 1641</strain>
    </source>
</reference>
<accession>A0ABT3J9L5</accession>
<keyword evidence="2" id="KW-1185">Reference proteome</keyword>
<protein>
    <recommendedName>
        <fullName evidence="3">DUF3375 domain-containing protein</fullName>
    </recommendedName>
</protein>
<dbReference type="EMBL" id="JAPDOG010000041">
    <property type="protein sequence ID" value="MCW3784388.1"/>
    <property type="molecule type" value="Genomic_DNA"/>
</dbReference>
<gene>
    <name evidence="1" type="ORF">OM960_22955</name>
</gene>
<comment type="caution">
    <text evidence="1">The sequence shown here is derived from an EMBL/GenBank/DDBJ whole genome shotgun (WGS) entry which is preliminary data.</text>
</comment>
<evidence type="ECO:0000313" key="2">
    <source>
        <dbReference type="Proteomes" id="UP001207582"/>
    </source>
</evidence>
<proteinExistence type="predicted"/>
<name>A0ABT3J9L5_9RHOB</name>
<sequence>MDPLKEHFALLARHSDLIGRIYRERSVEAGQDSQKALAALHAARIVIGGEDDSYRLSPRDRAYLDSVFDRHRAFAAGSPIAPEIERLTKLVEEMRHSFRQGDDAAHHDQEQEAIDTIWLIREEVEGQLRLFDMMTRNGYHDARSLEERIRRNEFYHGRAGILAGAIADLNGALIRDHLAASHAGEVRAVFRRQVLDRIEGWSTRLAGLIREMLEFMYRSKEVAARTKRLRSIFHALRTIPASEQIDALLLADNQMLPEGLPARIRPDLRDAGLEAAAIAAARKLDPDATRSARRSRHASGAVVLDREIPAAEVFSGADPVEMLLAEVRASDVPVSVRDWAAWTGSDGGSMVIDVFDYLLEGSEGIAMETVPPGSPVFTSGVRDLILSRAA</sequence>
<organism evidence="1 2">
    <name type="scientific">Defluviimonas salinarum</name>
    <dbReference type="NCBI Taxonomy" id="2992147"/>
    <lineage>
        <taxon>Bacteria</taxon>
        <taxon>Pseudomonadati</taxon>
        <taxon>Pseudomonadota</taxon>
        <taxon>Alphaproteobacteria</taxon>
        <taxon>Rhodobacterales</taxon>
        <taxon>Paracoccaceae</taxon>
        <taxon>Albidovulum</taxon>
    </lineage>
</organism>
<dbReference type="Proteomes" id="UP001207582">
    <property type="component" value="Unassembled WGS sequence"/>
</dbReference>
<evidence type="ECO:0000313" key="1">
    <source>
        <dbReference type="EMBL" id="MCW3784388.1"/>
    </source>
</evidence>